<accession>A0A1H1A7N9</accession>
<dbReference type="GO" id="GO:0003955">
    <property type="term" value="F:NAD(P)H dehydrogenase (quinone) activity"/>
    <property type="evidence" value="ECO:0007669"/>
    <property type="project" value="TreeGrafter"/>
</dbReference>
<dbReference type="GO" id="GO:0010181">
    <property type="term" value="F:FMN binding"/>
    <property type="evidence" value="ECO:0007669"/>
    <property type="project" value="TreeGrafter"/>
</dbReference>
<dbReference type="PANTHER" id="PTHR47307">
    <property type="entry name" value="GLUTATHIONE-REGULATED POTASSIUM-EFFLUX SYSTEM ANCILLARY PROTEIN KEFG"/>
    <property type="match status" value="1"/>
</dbReference>
<gene>
    <name evidence="3" type="ORF">SAMN04487752_1947</name>
</gene>
<dbReference type="RefSeq" id="WP_089977541.1">
    <property type="nucleotide sequence ID" value="NZ_CP084916.1"/>
</dbReference>
<evidence type="ECO:0000313" key="4">
    <source>
        <dbReference type="Proteomes" id="UP000199481"/>
    </source>
</evidence>
<protein>
    <submittedName>
        <fullName evidence="3">Putative NADPH-quinone reductase (Modulator of drug activity B)</fullName>
    </submittedName>
</protein>
<evidence type="ECO:0000256" key="1">
    <source>
        <dbReference type="ARBA" id="ARBA00023002"/>
    </source>
</evidence>
<proteinExistence type="predicted"/>
<dbReference type="Proteomes" id="UP000199481">
    <property type="component" value="Unassembled WGS sequence"/>
</dbReference>
<dbReference type="EMBL" id="FNJW01000008">
    <property type="protein sequence ID" value="SDQ35677.1"/>
    <property type="molecule type" value="Genomic_DNA"/>
</dbReference>
<dbReference type="Gene3D" id="3.40.50.360">
    <property type="match status" value="1"/>
</dbReference>
<dbReference type="OrthoDB" id="9798454at2"/>
<dbReference type="SUPFAM" id="SSF52218">
    <property type="entry name" value="Flavoproteins"/>
    <property type="match status" value="1"/>
</dbReference>
<evidence type="ECO:0000313" key="3">
    <source>
        <dbReference type="EMBL" id="SDQ35677.1"/>
    </source>
</evidence>
<name>A0A1H1A7N9_9LACT</name>
<evidence type="ECO:0000259" key="2">
    <source>
        <dbReference type="Pfam" id="PF02525"/>
    </source>
</evidence>
<reference evidence="4" key="1">
    <citation type="submission" date="2016-10" db="EMBL/GenBank/DDBJ databases">
        <authorList>
            <person name="Varghese N."/>
            <person name="Submissions S."/>
        </authorList>
    </citation>
    <scope>NUCLEOTIDE SEQUENCE [LARGE SCALE GENOMIC DNA]</scope>
    <source>
        <strain evidence="4">MPL-11</strain>
    </source>
</reference>
<dbReference type="PANTHER" id="PTHR47307:SF1">
    <property type="entry name" value="GLUTATHIONE-REGULATED POTASSIUM-EFFLUX SYSTEM ANCILLARY PROTEIN KEFG"/>
    <property type="match status" value="1"/>
</dbReference>
<dbReference type="Pfam" id="PF02525">
    <property type="entry name" value="Flavodoxin_2"/>
    <property type="match status" value="1"/>
</dbReference>
<keyword evidence="4" id="KW-1185">Reference proteome</keyword>
<dbReference type="InterPro" id="IPR046980">
    <property type="entry name" value="KefG/KefF"/>
</dbReference>
<dbReference type="AlphaFoldDB" id="A0A1H1A7N9"/>
<feature type="domain" description="Flavodoxin-like fold" evidence="2">
    <location>
        <begin position="1"/>
        <end position="166"/>
    </location>
</feature>
<dbReference type="GO" id="GO:0009055">
    <property type="term" value="F:electron transfer activity"/>
    <property type="evidence" value="ECO:0007669"/>
    <property type="project" value="TreeGrafter"/>
</dbReference>
<organism evidence="3 4">
    <name type="scientific">Carnobacterium viridans</name>
    <dbReference type="NCBI Taxonomy" id="174587"/>
    <lineage>
        <taxon>Bacteria</taxon>
        <taxon>Bacillati</taxon>
        <taxon>Bacillota</taxon>
        <taxon>Bacilli</taxon>
        <taxon>Lactobacillales</taxon>
        <taxon>Carnobacteriaceae</taxon>
        <taxon>Carnobacterium</taxon>
    </lineage>
</organism>
<dbReference type="InterPro" id="IPR003680">
    <property type="entry name" value="Flavodoxin_fold"/>
</dbReference>
<dbReference type="InterPro" id="IPR029039">
    <property type="entry name" value="Flavoprotein-like_sf"/>
</dbReference>
<keyword evidence="1" id="KW-0560">Oxidoreductase</keyword>
<sequence length="230" mass="26857">MKTLVILSHPEIKESGSQQYLLSSIPENKNITVHHLESIYPDFNIDVEKEQELLKRHDRIIFQFPFYWYTAPALLKKWQDDVLADGFAYGKKGKALIGKEFGLVLSIGVKKEEYQAGGREGFSIDELTKPFQAMALKTGMTFLKTLPIFQFSYLTENQKMSLLIRYQQYLTREKDDSLEARERWFIQELSETDVTKLNNGDQFVLDQAIEFIEENRDTIDELKIVLDQMK</sequence>